<evidence type="ECO:0000313" key="1">
    <source>
        <dbReference type="EMBL" id="MEF3078713.1"/>
    </source>
</evidence>
<dbReference type="RefSeq" id="WP_331809491.1">
    <property type="nucleotide sequence ID" value="NZ_JAZHOU010000002.1"/>
</dbReference>
<reference evidence="1 2" key="1">
    <citation type="submission" date="2024-02" db="EMBL/GenBank/DDBJ databases">
        <title>Winogradskyella poriferorum JCM 12885.</title>
        <authorList>
            <person name="Zhang D.-F."/>
            <person name="Fu Z.-Y."/>
        </authorList>
    </citation>
    <scope>NUCLEOTIDE SEQUENCE [LARGE SCALE GENOMIC DNA]</scope>
    <source>
        <strain evidence="1 2">JCM 12885</strain>
    </source>
</reference>
<evidence type="ECO:0000313" key="2">
    <source>
        <dbReference type="Proteomes" id="UP001356704"/>
    </source>
</evidence>
<gene>
    <name evidence="1" type="ORF">V1468_06850</name>
</gene>
<sequence>MNKIFALFLTINILMISCDGNNNSRFEHKEWHTSPDRSPLSSTLYPFIEWKDAMEIKIGLTEKNAEFDFQYYHHPINAIVFTKSPKNENYEIALKLSKNKKEVTDISFLKLDLKNE</sequence>
<dbReference type="PROSITE" id="PS51257">
    <property type="entry name" value="PROKAR_LIPOPROTEIN"/>
    <property type="match status" value="1"/>
</dbReference>
<name>A0ABU7W5D9_9FLAO</name>
<protein>
    <submittedName>
        <fullName evidence="1">Uncharacterized protein</fullName>
    </submittedName>
</protein>
<comment type="caution">
    <text evidence="1">The sequence shown here is derived from an EMBL/GenBank/DDBJ whole genome shotgun (WGS) entry which is preliminary data.</text>
</comment>
<organism evidence="1 2">
    <name type="scientific">Winogradskyella poriferorum</name>
    <dbReference type="NCBI Taxonomy" id="307627"/>
    <lineage>
        <taxon>Bacteria</taxon>
        <taxon>Pseudomonadati</taxon>
        <taxon>Bacteroidota</taxon>
        <taxon>Flavobacteriia</taxon>
        <taxon>Flavobacteriales</taxon>
        <taxon>Flavobacteriaceae</taxon>
        <taxon>Winogradskyella</taxon>
    </lineage>
</organism>
<keyword evidence="2" id="KW-1185">Reference proteome</keyword>
<accession>A0ABU7W5D9</accession>
<dbReference type="EMBL" id="JAZHOU010000002">
    <property type="protein sequence ID" value="MEF3078713.1"/>
    <property type="molecule type" value="Genomic_DNA"/>
</dbReference>
<proteinExistence type="predicted"/>
<dbReference type="Proteomes" id="UP001356704">
    <property type="component" value="Unassembled WGS sequence"/>
</dbReference>